<evidence type="ECO:0000313" key="1">
    <source>
        <dbReference type="EnsemblMetazoa" id="AALB002300-PA"/>
    </source>
</evidence>
<dbReference type="Proteomes" id="UP000069272">
    <property type="component" value="Chromosome 2R"/>
</dbReference>
<reference evidence="1 2" key="1">
    <citation type="journal article" date="2017" name="G3 (Bethesda)">
        <title>The Physical Genome Mapping of Anopheles albimanus Corrected Scaffold Misassemblies and Identified Interarm Rearrangements in Genus Anopheles.</title>
        <authorList>
            <person name="Artemov G.N."/>
            <person name="Peery A.N."/>
            <person name="Jiang X."/>
            <person name="Tu Z."/>
            <person name="Stegniy V.N."/>
            <person name="Sharakhova M.V."/>
            <person name="Sharakhov I.V."/>
        </authorList>
    </citation>
    <scope>NUCLEOTIDE SEQUENCE [LARGE SCALE GENOMIC DNA]</scope>
    <source>
        <strain evidence="1 2">ALBI9_A</strain>
    </source>
</reference>
<accession>A0A182F742</accession>
<dbReference type="AlphaFoldDB" id="A0A182F742"/>
<proteinExistence type="predicted"/>
<dbReference type="VEuPathDB" id="VectorBase:AALB002300"/>
<name>A0A182F742_ANOAL</name>
<reference evidence="1" key="2">
    <citation type="submission" date="2022-08" db="UniProtKB">
        <authorList>
            <consortium name="EnsemblMetazoa"/>
        </authorList>
    </citation>
    <scope>IDENTIFICATION</scope>
    <source>
        <strain evidence="1">STECLA/ALBI9_A</strain>
    </source>
</reference>
<dbReference type="EnsemblMetazoa" id="AALB002300-RA">
    <property type="protein sequence ID" value="AALB002300-PA"/>
    <property type="gene ID" value="AALB002300"/>
</dbReference>
<organism evidence="1 2">
    <name type="scientific">Anopheles albimanus</name>
    <name type="common">New world malaria mosquito</name>
    <dbReference type="NCBI Taxonomy" id="7167"/>
    <lineage>
        <taxon>Eukaryota</taxon>
        <taxon>Metazoa</taxon>
        <taxon>Ecdysozoa</taxon>
        <taxon>Arthropoda</taxon>
        <taxon>Hexapoda</taxon>
        <taxon>Insecta</taxon>
        <taxon>Pterygota</taxon>
        <taxon>Neoptera</taxon>
        <taxon>Endopterygota</taxon>
        <taxon>Diptera</taxon>
        <taxon>Nematocera</taxon>
        <taxon>Culicoidea</taxon>
        <taxon>Culicidae</taxon>
        <taxon>Anophelinae</taxon>
        <taxon>Anopheles</taxon>
    </lineage>
</organism>
<sequence length="173" mass="19385">MSATNRHHRHPVDSCSPSRATLGKCFINTPPTSLPRPLLGGHSVGAGCGVSSLTMTPTRAMTIADGGQKLKLTILMSLMVIMLRTNRLIRTIAGPSVMMRRRRRKDEILTLNFEVQNYECNNIIVYGRQQQQQQQLCGRARVRLTRYGAKRSKINARPSRLIALGPYATTRQR</sequence>
<protein>
    <submittedName>
        <fullName evidence="1">Uncharacterized protein</fullName>
    </submittedName>
</protein>
<keyword evidence="2" id="KW-1185">Reference proteome</keyword>
<evidence type="ECO:0000313" key="2">
    <source>
        <dbReference type="Proteomes" id="UP000069272"/>
    </source>
</evidence>